<dbReference type="InParanoid" id="A0A0D2J5A5"/>
<name>A0A0D2J5A5_9BACT</name>
<dbReference type="Pfam" id="PF05935">
    <property type="entry name" value="Arylsulfotrans"/>
    <property type="match status" value="1"/>
</dbReference>
<dbReference type="OrthoDB" id="264813at2"/>
<dbReference type="PANTHER" id="PTHR35340:SF5">
    <property type="entry name" value="ASST-DOMAIN-CONTAINING PROTEIN"/>
    <property type="match status" value="1"/>
</dbReference>
<dbReference type="GO" id="GO:0004062">
    <property type="term" value="F:aryl sulfotransferase activity"/>
    <property type="evidence" value="ECO:0007669"/>
    <property type="project" value="InterPro"/>
</dbReference>
<dbReference type="RefSeq" id="WP_052515602.1">
    <property type="nucleotide sequence ID" value="NZ_AZAC01000078.1"/>
</dbReference>
<dbReference type="InterPro" id="IPR053143">
    <property type="entry name" value="Arylsulfate_ST"/>
</dbReference>
<dbReference type="STRING" id="1429043.X474_27020"/>
<evidence type="ECO:0008006" key="3">
    <source>
        <dbReference type="Google" id="ProtNLM"/>
    </source>
</evidence>
<proteinExistence type="predicted"/>
<dbReference type="Proteomes" id="UP000032233">
    <property type="component" value="Unassembled WGS sequence"/>
</dbReference>
<dbReference type="AlphaFoldDB" id="A0A0D2J5A5"/>
<evidence type="ECO:0000313" key="1">
    <source>
        <dbReference type="EMBL" id="KIX10886.1"/>
    </source>
</evidence>
<keyword evidence="2" id="KW-1185">Reference proteome</keyword>
<dbReference type="InterPro" id="IPR010262">
    <property type="entry name" value="Arylsulfotransferase_bact"/>
</dbReference>
<dbReference type="InterPro" id="IPR011044">
    <property type="entry name" value="Quino_amine_DH_bsu"/>
</dbReference>
<organism evidence="1 2">
    <name type="scientific">Dethiosulfatarculus sandiegensis</name>
    <dbReference type="NCBI Taxonomy" id="1429043"/>
    <lineage>
        <taxon>Bacteria</taxon>
        <taxon>Pseudomonadati</taxon>
        <taxon>Thermodesulfobacteriota</taxon>
        <taxon>Desulfarculia</taxon>
        <taxon>Desulfarculales</taxon>
        <taxon>Desulfarculaceae</taxon>
        <taxon>Dethiosulfatarculus</taxon>
    </lineage>
</organism>
<sequence>MAWPFKFETGVTCWNKRKAYPGYTLVVPFPSRAATEPWEIPGKCYLIDMMGNPVHAWTTPYPIWYARLHSDGHLVAVCRNAKPSEGRPGFGDYHMGGAHGQMYDLDWDSNIQFEHFDPAMHHDFRRLDNGNYLYVAWEPVPADLAKKVRGGQRGTEHKDGTMFGDLYREINSSGQVVWEWHGIEHFDPDIDIIGPIHPREEWTHVNDVDLMPDGNILSDSRHTDGAFIIDRSSGEITWRWGNVAYLDKETGLVEFEDVRKPTNMGGPHDGHRIPDGLPGEGHMLIYDNGMYNYMSRALEVDIETNEVVWQSEADFGLEGYVNGRVHFSPFISGAQRQPNGNTLICCGGNGVIFEMTNEKEIVWHYVRSTPGQGDVCWGIFRSYKYGVDFCPQFRNLPPAVGELI</sequence>
<evidence type="ECO:0000313" key="2">
    <source>
        <dbReference type="Proteomes" id="UP000032233"/>
    </source>
</evidence>
<dbReference type="PANTHER" id="PTHR35340">
    <property type="entry name" value="PQQ ENZYME REPEAT PROTEIN-RELATED"/>
    <property type="match status" value="1"/>
</dbReference>
<accession>A0A0D2J5A5</accession>
<gene>
    <name evidence="1" type="ORF">X474_27020</name>
</gene>
<dbReference type="EMBL" id="AZAC01000078">
    <property type="protein sequence ID" value="KIX10886.1"/>
    <property type="molecule type" value="Genomic_DNA"/>
</dbReference>
<comment type="caution">
    <text evidence="1">The sequence shown here is derived from an EMBL/GenBank/DDBJ whole genome shotgun (WGS) entry which is preliminary data.</text>
</comment>
<dbReference type="SUPFAM" id="SSF50969">
    <property type="entry name" value="YVTN repeat-like/Quinoprotein amine dehydrogenase"/>
    <property type="match status" value="1"/>
</dbReference>
<protein>
    <recommendedName>
        <fullName evidence="3">Arylsulfotransferase</fullName>
    </recommendedName>
</protein>
<reference evidence="1 2" key="1">
    <citation type="submission" date="2013-11" db="EMBL/GenBank/DDBJ databases">
        <title>Metagenomic analysis of a methanogenic consortium involved in long chain n-alkane degradation.</title>
        <authorList>
            <person name="Davidova I.A."/>
            <person name="Callaghan A.V."/>
            <person name="Wawrik B."/>
            <person name="Pruitt S."/>
            <person name="Marks C."/>
            <person name="Duncan K.E."/>
            <person name="Suflita J.M."/>
        </authorList>
    </citation>
    <scope>NUCLEOTIDE SEQUENCE [LARGE SCALE GENOMIC DNA]</scope>
    <source>
        <strain evidence="1 2">SPR</strain>
    </source>
</reference>